<reference evidence="2" key="1">
    <citation type="submission" date="2023-06" db="EMBL/GenBank/DDBJ databases">
        <title>Genome-scale phylogeny and comparative genomics of the fungal order Sordariales.</title>
        <authorList>
            <consortium name="Lawrence Berkeley National Laboratory"/>
            <person name="Hensen N."/>
            <person name="Bonometti L."/>
            <person name="Westerberg I."/>
            <person name="Brannstrom I.O."/>
            <person name="Guillou S."/>
            <person name="Cros-Aarteil S."/>
            <person name="Calhoun S."/>
            <person name="Haridas S."/>
            <person name="Kuo A."/>
            <person name="Mondo S."/>
            <person name="Pangilinan J."/>
            <person name="Riley R."/>
            <person name="Labutti K."/>
            <person name="Andreopoulos B."/>
            <person name="Lipzen A."/>
            <person name="Chen C."/>
            <person name="Yanf M."/>
            <person name="Daum C."/>
            <person name="Ng V."/>
            <person name="Clum A."/>
            <person name="Steindorff A."/>
            <person name="Ohm R."/>
            <person name="Martin F."/>
            <person name="Silar P."/>
            <person name="Natvig D."/>
            <person name="Lalanne C."/>
            <person name="Gautier V."/>
            <person name="Ament-Velasquez S.L."/>
            <person name="Kruys A."/>
            <person name="Hutchinson M.I."/>
            <person name="Powell A.J."/>
            <person name="Barry K."/>
            <person name="Miller A.N."/>
            <person name="Grigoriev I.V."/>
            <person name="Debuchy R."/>
            <person name="Gladieux P."/>
            <person name="Thoren M.H."/>
            <person name="Johannesson H."/>
        </authorList>
    </citation>
    <scope>NUCLEOTIDE SEQUENCE</scope>
    <source>
        <strain evidence="2">SMH4607-1</strain>
    </source>
</reference>
<evidence type="ECO:0000313" key="2">
    <source>
        <dbReference type="EMBL" id="KAK0712011.1"/>
    </source>
</evidence>
<keyword evidence="3" id="KW-1185">Reference proteome</keyword>
<dbReference type="InterPro" id="IPR029068">
    <property type="entry name" value="Glyas_Bleomycin-R_OHBP_Dase"/>
</dbReference>
<name>A0AA40DSP7_9PEZI</name>
<feature type="domain" description="Glyoxalase-like" evidence="1">
    <location>
        <begin position="6"/>
        <end position="195"/>
    </location>
</feature>
<evidence type="ECO:0000313" key="3">
    <source>
        <dbReference type="Proteomes" id="UP001172102"/>
    </source>
</evidence>
<comment type="caution">
    <text evidence="2">The sequence shown here is derived from an EMBL/GenBank/DDBJ whole genome shotgun (WGS) entry which is preliminary data.</text>
</comment>
<dbReference type="Pfam" id="PF13468">
    <property type="entry name" value="Glyoxalase_3"/>
    <property type="match status" value="1"/>
</dbReference>
<proteinExistence type="predicted"/>
<accession>A0AA40DSP7</accession>
<organism evidence="2 3">
    <name type="scientific">Lasiosphaeris hirsuta</name>
    <dbReference type="NCBI Taxonomy" id="260670"/>
    <lineage>
        <taxon>Eukaryota</taxon>
        <taxon>Fungi</taxon>
        <taxon>Dikarya</taxon>
        <taxon>Ascomycota</taxon>
        <taxon>Pezizomycotina</taxon>
        <taxon>Sordariomycetes</taxon>
        <taxon>Sordariomycetidae</taxon>
        <taxon>Sordariales</taxon>
        <taxon>Lasiosphaeriaceae</taxon>
        <taxon>Lasiosphaeris</taxon>
    </lineage>
</organism>
<dbReference type="PANTHER" id="PTHR40265">
    <property type="entry name" value="BLL2707 PROTEIN"/>
    <property type="match status" value="1"/>
</dbReference>
<dbReference type="InterPro" id="IPR025870">
    <property type="entry name" value="Glyoxalase-like_dom"/>
</dbReference>
<gene>
    <name evidence="2" type="ORF">B0H67DRAFT_586803</name>
</gene>
<dbReference type="Gene3D" id="3.10.180.10">
    <property type="entry name" value="2,3-Dihydroxybiphenyl 1,2-Dioxygenase, domain 1"/>
    <property type="match status" value="1"/>
</dbReference>
<dbReference type="EMBL" id="JAUKUA010000005">
    <property type="protein sequence ID" value="KAK0712011.1"/>
    <property type="molecule type" value="Genomic_DNA"/>
</dbReference>
<sequence>MTTPSLDHIVLLLPHTTLTSLPPWLTTAFTILPGGRHTNGATENKLILFADGVYIELIAFVPTTPPAQRAATRWGRRCEGEIVDWALTLLPSDSESTSPEEAFGEVRRRVGAAGAGVGYATPIAGGRTTPDGVEVRWAVAVAEGAREGEVPFWCLDRTPRAWRVPFLREGVARHASGVVGVAGVEVGVGDVGRLETLGEVYAAVFGEDGERSARGLSWELPAPVEEPKVKRRFALWLREDEAGNEGALQVDDQVHITLSLFTTGESRKISGLVAPGRSLEINLMSLV</sequence>
<dbReference type="PANTHER" id="PTHR40265:SF1">
    <property type="entry name" value="GLYOXALASE-LIKE DOMAIN-CONTAINING PROTEIN"/>
    <property type="match status" value="1"/>
</dbReference>
<evidence type="ECO:0000259" key="1">
    <source>
        <dbReference type="Pfam" id="PF13468"/>
    </source>
</evidence>
<dbReference type="AlphaFoldDB" id="A0AA40DSP7"/>
<dbReference type="Proteomes" id="UP001172102">
    <property type="component" value="Unassembled WGS sequence"/>
</dbReference>
<protein>
    <submittedName>
        <fullName evidence="2">Glyoxalase-like domain-containing protein</fullName>
    </submittedName>
</protein>